<dbReference type="InterPro" id="IPR033729">
    <property type="entry name" value="SerRS_core"/>
</dbReference>
<dbReference type="Gene3D" id="1.10.287.40">
    <property type="entry name" value="Serine-tRNA synthetase, tRNA binding domain"/>
    <property type="match status" value="1"/>
</dbReference>
<feature type="coiled-coil region" evidence="15">
    <location>
        <begin position="59"/>
        <end position="103"/>
    </location>
</feature>
<dbReference type="GO" id="GO:0005524">
    <property type="term" value="F:ATP binding"/>
    <property type="evidence" value="ECO:0007669"/>
    <property type="project" value="UniProtKB-UniRule"/>
</dbReference>
<keyword evidence="7 12" id="KW-0067">ATP-binding</keyword>
<evidence type="ECO:0000256" key="13">
    <source>
        <dbReference type="PIRSR" id="PIRSR001529-1"/>
    </source>
</evidence>
<dbReference type="InterPro" id="IPR042103">
    <property type="entry name" value="SerRS_1_N_sf"/>
</dbReference>
<evidence type="ECO:0000256" key="10">
    <source>
        <dbReference type="ARBA" id="ARBA00047929"/>
    </source>
</evidence>
<comment type="caution">
    <text evidence="12">Lacks conserved residue(s) required for the propagation of feature annotation.</text>
</comment>
<organism evidence="17 18">
    <name type="scientific">Paenibacillus terrae</name>
    <dbReference type="NCBI Taxonomy" id="159743"/>
    <lineage>
        <taxon>Bacteria</taxon>
        <taxon>Bacillati</taxon>
        <taxon>Bacillota</taxon>
        <taxon>Bacilli</taxon>
        <taxon>Bacillales</taxon>
        <taxon>Paenibacillaceae</taxon>
        <taxon>Paenibacillus</taxon>
    </lineage>
</organism>
<dbReference type="GO" id="GO:0140096">
    <property type="term" value="F:catalytic activity, acting on a protein"/>
    <property type="evidence" value="ECO:0007669"/>
    <property type="project" value="UniProtKB-ARBA"/>
</dbReference>
<dbReference type="GO" id="GO:0006434">
    <property type="term" value="P:seryl-tRNA aminoacylation"/>
    <property type="evidence" value="ECO:0007669"/>
    <property type="project" value="UniProtKB-UniRule"/>
</dbReference>
<evidence type="ECO:0000256" key="15">
    <source>
        <dbReference type="SAM" id="Coils"/>
    </source>
</evidence>
<evidence type="ECO:0000256" key="7">
    <source>
        <dbReference type="ARBA" id="ARBA00022840"/>
    </source>
</evidence>
<dbReference type="Gene3D" id="3.30.930.10">
    <property type="entry name" value="Bira Bifunctional Protein, Domain 2"/>
    <property type="match status" value="1"/>
</dbReference>
<evidence type="ECO:0000256" key="5">
    <source>
        <dbReference type="ARBA" id="ARBA00022598"/>
    </source>
</evidence>
<dbReference type="Proteomes" id="UP000308114">
    <property type="component" value="Unassembled WGS sequence"/>
</dbReference>
<sequence length="426" mass="48759">MLDIKILRNELGRVETALQNRGKSLDLINGFTDLDVRRRELLQESEALKNRRNVVSGEVAKLKKNKENADDLIAEMRQVSDRIKELDEQVRELEVQIDELVMSIPNIPNESVPVGASEEDNVEIRRWSEPREFSFTPKAHWELAQELDILDFEAAAKVTGSRFTFYKGLGARLERALINFMMDLHSSEHGYEEMLPPYIVNRDSLYGTGQLPKFEEDLFKLRDTEYYLIPTAEVPVTNYHREEIMNADQLPKNYVAYSSCFRSEAGSAGRDTRGLIRQHQFNKVEMLKLVHPDTSYEELEKMTNNAERVLQLLGLPYRVLALCTGDMGFTSAKTYDLEVWLPESGMYREISSCSNTEDFQARRANIRFRPEPKAKPEFVHTLNGSGLAVGRTVAAILENYQQEDGSVVIPEVLRSYMRGAEVIAPQ</sequence>
<evidence type="ECO:0000256" key="12">
    <source>
        <dbReference type="HAMAP-Rule" id="MF_00176"/>
    </source>
</evidence>
<comment type="catalytic activity">
    <reaction evidence="11 12">
        <text>tRNA(Ser) + L-serine + ATP = L-seryl-tRNA(Ser) + AMP + diphosphate + H(+)</text>
        <dbReference type="Rhea" id="RHEA:12292"/>
        <dbReference type="Rhea" id="RHEA-COMP:9669"/>
        <dbReference type="Rhea" id="RHEA-COMP:9703"/>
        <dbReference type="ChEBI" id="CHEBI:15378"/>
        <dbReference type="ChEBI" id="CHEBI:30616"/>
        <dbReference type="ChEBI" id="CHEBI:33019"/>
        <dbReference type="ChEBI" id="CHEBI:33384"/>
        <dbReference type="ChEBI" id="CHEBI:78442"/>
        <dbReference type="ChEBI" id="CHEBI:78533"/>
        <dbReference type="ChEBI" id="CHEBI:456215"/>
        <dbReference type="EC" id="6.1.1.11"/>
    </reaction>
</comment>
<comment type="similarity">
    <text evidence="3 12">Belongs to the class-II aminoacyl-tRNA synthetase family. Type-1 seryl-tRNA synthetase subfamily.</text>
</comment>
<dbReference type="InterPro" id="IPR006195">
    <property type="entry name" value="aa-tRNA-synth_II"/>
</dbReference>
<evidence type="ECO:0000256" key="8">
    <source>
        <dbReference type="ARBA" id="ARBA00022917"/>
    </source>
</evidence>
<keyword evidence="5 12" id="KW-0436">Ligase</keyword>
<dbReference type="HAMAP" id="MF_00176">
    <property type="entry name" value="Ser_tRNA_synth_type1"/>
    <property type="match status" value="1"/>
</dbReference>
<dbReference type="Pfam" id="PF00587">
    <property type="entry name" value="tRNA-synt_2b"/>
    <property type="match status" value="1"/>
</dbReference>
<feature type="binding site" evidence="12 13">
    <location>
        <position position="285"/>
    </location>
    <ligand>
        <name>L-serine</name>
        <dbReference type="ChEBI" id="CHEBI:33384"/>
    </ligand>
</feature>
<comment type="subcellular location">
    <subcellularLocation>
        <location evidence="1 12">Cytoplasm</location>
    </subcellularLocation>
</comment>
<evidence type="ECO:0000259" key="16">
    <source>
        <dbReference type="PROSITE" id="PS50862"/>
    </source>
</evidence>
<evidence type="ECO:0000313" key="17">
    <source>
        <dbReference type="EMBL" id="TKH45361.1"/>
    </source>
</evidence>
<dbReference type="PRINTS" id="PR00981">
    <property type="entry name" value="TRNASYNTHSER"/>
</dbReference>
<evidence type="ECO:0000256" key="2">
    <source>
        <dbReference type="ARBA" id="ARBA00005045"/>
    </source>
</evidence>
<dbReference type="RefSeq" id="WP_137061027.1">
    <property type="nucleotide sequence ID" value="NZ_PNXQ01000006.1"/>
</dbReference>
<dbReference type="InterPro" id="IPR002317">
    <property type="entry name" value="Ser-tRNA-ligase_type_1"/>
</dbReference>
<gene>
    <name evidence="12" type="primary">serS</name>
    <name evidence="17" type="ORF">C1I60_06580</name>
</gene>
<keyword evidence="4 12" id="KW-0963">Cytoplasm</keyword>
<comment type="domain">
    <text evidence="12">Consists of two distinct domains, a catalytic core and a N-terminal extension that is involved in tRNA binding.</text>
</comment>
<dbReference type="EC" id="6.1.1.11" evidence="12"/>
<feature type="domain" description="Aminoacyl-transfer RNA synthetases class-II family profile" evidence="16">
    <location>
        <begin position="172"/>
        <end position="410"/>
    </location>
</feature>
<feature type="binding site" evidence="12">
    <location>
        <position position="385"/>
    </location>
    <ligand>
        <name>L-serine</name>
        <dbReference type="ChEBI" id="CHEBI:33384"/>
    </ligand>
</feature>
<comment type="pathway">
    <text evidence="2 12">Aminoacyl-tRNA biosynthesis; selenocysteinyl-tRNA(Sec) biosynthesis; L-seryl-tRNA(Sec) from L-serine and tRNA(Sec): step 1/1.</text>
</comment>
<keyword evidence="8 12" id="KW-0648">Protein biosynthesis</keyword>
<dbReference type="GO" id="GO:0016260">
    <property type="term" value="P:selenocysteine biosynthetic process"/>
    <property type="evidence" value="ECO:0007669"/>
    <property type="project" value="UniProtKB-UniRule"/>
</dbReference>
<feature type="binding site" evidence="12 14">
    <location>
        <begin position="262"/>
        <end position="264"/>
    </location>
    <ligand>
        <name>ATP</name>
        <dbReference type="ChEBI" id="CHEBI:30616"/>
    </ligand>
</feature>
<feature type="binding site" evidence="12 14">
    <location>
        <begin position="349"/>
        <end position="352"/>
    </location>
    <ligand>
        <name>ATP</name>
        <dbReference type="ChEBI" id="CHEBI:30616"/>
    </ligand>
</feature>
<dbReference type="GO" id="GO:0004828">
    <property type="term" value="F:serine-tRNA ligase activity"/>
    <property type="evidence" value="ECO:0007669"/>
    <property type="project" value="UniProtKB-UniRule"/>
</dbReference>
<evidence type="ECO:0000256" key="3">
    <source>
        <dbReference type="ARBA" id="ARBA00010728"/>
    </source>
</evidence>
<dbReference type="EMBL" id="PNXQ01000006">
    <property type="protein sequence ID" value="TKH45361.1"/>
    <property type="molecule type" value="Genomic_DNA"/>
</dbReference>
<dbReference type="PROSITE" id="PS50862">
    <property type="entry name" value="AA_TRNA_LIGASE_II"/>
    <property type="match status" value="1"/>
</dbReference>
<dbReference type="InterPro" id="IPR010978">
    <property type="entry name" value="tRNA-bd_arm"/>
</dbReference>
<evidence type="ECO:0000256" key="6">
    <source>
        <dbReference type="ARBA" id="ARBA00022741"/>
    </source>
</evidence>
<dbReference type="GO" id="GO:0016740">
    <property type="term" value="F:transferase activity"/>
    <property type="evidence" value="ECO:0007669"/>
    <property type="project" value="UniProtKB-ARBA"/>
</dbReference>
<accession>A0A4V5SQB1</accession>
<dbReference type="NCBIfam" id="TIGR00414">
    <property type="entry name" value="serS"/>
    <property type="match status" value="1"/>
</dbReference>
<dbReference type="InterPro" id="IPR015866">
    <property type="entry name" value="Ser-tRNA-synth_1_N"/>
</dbReference>
<comment type="caution">
    <text evidence="17">The sequence shown here is derived from an EMBL/GenBank/DDBJ whole genome shotgun (WGS) entry which is preliminary data.</text>
</comment>
<comment type="function">
    <text evidence="12">Catalyzes the attachment of serine to tRNA(Ser). Is also able to aminoacylate tRNA(Sec) with serine, to form the misacylated tRNA L-seryl-tRNA(Sec), which will be further converted into selenocysteinyl-tRNA(Sec).</text>
</comment>
<dbReference type="UniPathway" id="UPA00906">
    <property type="reaction ID" value="UER00895"/>
</dbReference>
<proteinExistence type="inferred from homology"/>
<evidence type="ECO:0000256" key="11">
    <source>
        <dbReference type="ARBA" id="ARBA00048823"/>
    </source>
</evidence>
<dbReference type="AlphaFoldDB" id="A0A4V5SQB1"/>
<dbReference type="InterPro" id="IPR045864">
    <property type="entry name" value="aa-tRNA-synth_II/BPL/LPL"/>
</dbReference>
<evidence type="ECO:0000313" key="18">
    <source>
        <dbReference type="Proteomes" id="UP000308114"/>
    </source>
</evidence>
<comment type="subunit">
    <text evidence="12">Homodimer. The tRNA molecule binds across the dimer.</text>
</comment>
<feature type="binding site" evidence="13">
    <location>
        <position position="383"/>
    </location>
    <ligand>
        <name>L-serine</name>
        <dbReference type="ChEBI" id="CHEBI:33384"/>
    </ligand>
</feature>
<protein>
    <recommendedName>
        <fullName evidence="12">Serine--tRNA ligase</fullName>
        <ecNumber evidence="12">6.1.1.11</ecNumber>
    </recommendedName>
    <alternativeName>
        <fullName evidence="12">Seryl-tRNA synthetase</fullName>
        <shortName evidence="12">SerRS</shortName>
    </alternativeName>
    <alternativeName>
        <fullName evidence="12">Seryl-tRNA(Ser/Sec) synthetase</fullName>
    </alternativeName>
</protein>
<evidence type="ECO:0000256" key="4">
    <source>
        <dbReference type="ARBA" id="ARBA00022490"/>
    </source>
</evidence>
<dbReference type="InterPro" id="IPR002314">
    <property type="entry name" value="aa-tRNA-synt_IIb"/>
</dbReference>
<dbReference type="Pfam" id="PF02403">
    <property type="entry name" value="Seryl_tRNA_N"/>
    <property type="match status" value="1"/>
</dbReference>
<evidence type="ECO:0000256" key="1">
    <source>
        <dbReference type="ARBA" id="ARBA00004496"/>
    </source>
</evidence>
<name>A0A4V5SQB1_9BACL</name>
<dbReference type="GO" id="GO:0005737">
    <property type="term" value="C:cytoplasm"/>
    <property type="evidence" value="ECO:0007669"/>
    <property type="project" value="UniProtKB-SubCell"/>
</dbReference>
<feature type="binding site" evidence="13">
    <location>
        <position position="231"/>
    </location>
    <ligand>
        <name>L-serine</name>
        <dbReference type="ChEBI" id="CHEBI:33384"/>
    </ligand>
</feature>
<dbReference type="CDD" id="cd00770">
    <property type="entry name" value="SerRS_core"/>
    <property type="match status" value="1"/>
</dbReference>
<evidence type="ECO:0000256" key="14">
    <source>
        <dbReference type="PIRSR" id="PIRSR001529-2"/>
    </source>
</evidence>
<feature type="binding site" evidence="12">
    <location>
        <begin position="231"/>
        <end position="233"/>
    </location>
    <ligand>
        <name>L-serine</name>
        <dbReference type="ChEBI" id="CHEBI:33384"/>
    </ligand>
</feature>
<reference evidence="17 18" key="1">
    <citation type="submission" date="2018-01" db="EMBL/GenBank/DDBJ databases">
        <title>Bacillales members from the olive rhizosphere are effective biological control agents against Verticillium dahliae.</title>
        <authorList>
            <person name="Gomez-Lama C."/>
            <person name="Legarda G."/>
            <person name="Ruano-Rosa D."/>
            <person name="Pizarro-Tobias P."/>
            <person name="Valverde-Corredor A."/>
            <person name="Niqui J.L."/>
            <person name="Trivino J.C."/>
            <person name="Roca A."/>
            <person name="Mercado-Blanco J."/>
        </authorList>
    </citation>
    <scope>NUCLEOTIDE SEQUENCE [LARGE SCALE GENOMIC DNA]</scope>
    <source>
        <strain evidence="17 18">PIC167</strain>
    </source>
</reference>
<keyword evidence="9 12" id="KW-0030">Aminoacyl-tRNA synthetase</keyword>
<keyword evidence="15" id="KW-0175">Coiled coil</keyword>
<dbReference type="SUPFAM" id="SSF55681">
    <property type="entry name" value="Class II aaRS and biotin synthetases"/>
    <property type="match status" value="1"/>
</dbReference>
<dbReference type="PIRSF" id="PIRSF001529">
    <property type="entry name" value="Ser-tRNA-synth_IIa"/>
    <property type="match status" value="1"/>
</dbReference>
<evidence type="ECO:0000256" key="9">
    <source>
        <dbReference type="ARBA" id="ARBA00023146"/>
    </source>
</evidence>
<keyword evidence="6 12" id="KW-0547">Nucleotide-binding</keyword>
<feature type="binding site" evidence="13">
    <location>
        <position position="262"/>
    </location>
    <ligand>
        <name>L-serine</name>
        <dbReference type="ChEBI" id="CHEBI:33384"/>
    </ligand>
</feature>
<comment type="catalytic activity">
    <reaction evidence="10 12">
        <text>tRNA(Sec) + L-serine + ATP = L-seryl-tRNA(Sec) + AMP + diphosphate + H(+)</text>
        <dbReference type="Rhea" id="RHEA:42580"/>
        <dbReference type="Rhea" id="RHEA-COMP:9742"/>
        <dbReference type="Rhea" id="RHEA-COMP:10128"/>
        <dbReference type="ChEBI" id="CHEBI:15378"/>
        <dbReference type="ChEBI" id="CHEBI:30616"/>
        <dbReference type="ChEBI" id="CHEBI:33019"/>
        <dbReference type="ChEBI" id="CHEBI:33384"/>
        <dbReference type="ChEBI" id="CHEBI:78442"/>
        <dbReference type="ChEBI" id="CHEBI:78533"/>
        <dbReference type="ChEBI" id="CHEBI:456215"/>
        <dbReference type="EC" id="6.1.1.11"/>
    </reaction>
</comment>
<dbReference type="PANTHER" id="PTHR43697">
    <property type="entry name" value="SERYL-TRNA SYNTHETASE"/>
    <property type="match status" value="1"/>
</dbReference>
<dbReference type="SUPFAM" id="SSF46589">
    <property type="entry name" value="tRNA-binding arm"/>
    <property type="match status" value="1"/>
</dbReference>
<dbReference type="PANTHER" id="PTHR43697:SF1">
    <property type="entry name" value="SERINE--TRNA LIGASE"/>
    <property type="match status" value="1"/>
</dbReference>